<dbReference type="EMBL" id="QMDV01000003">
    <property type="protein sequence ID" value="RAU82294.1"/>
    <property type="molecule type" value="Genomic_DNA"/>
</dbReference>
<dbReference type="InterPro" id="IPR025365">
    <property type="entry name" value="DUF4269"/>
</dbReference>
<evidence type="ECO:0000313" key="2">
    <source>
        <dbReference type="Proteomes" id="UP000251692"/>
    </source>
</evidence>
<dbReference type="RefSeq" id="WP_112305887.1">
    <property type="nucleotide sequence ID" value="NZ_QMDV01000003.1"/>
</dbReference>
<gene>
    <name evidence="1" type="ORF">DP923_10920</name>
</gene>
<proteinExistence type="predicted"/>
<name>A0A364RDF0_9BACT</name>
<protein>
    <submittedName>
        <fullName evidence="1">DUF4269 domain-containing protein</fullName>
    </submittedName>
</protein>
<keyword evidence="2" id="KW-1185">Reference proteome</keyword>
<evidence type="ECO:0000313" key="1">
    <source>
        <dbReference type="EMBL" id="RAU82294.1"/>
    </source>
</evidence>
<dbReference type="OrthoDB" id="6402248at2"/>
<organism evidence="1 2">
    <name type="scientific">Pontibacter arcticus</name>
    <dbReference type="NCBI Taxonomy" id="2080288"/>
    <lineage>
        <taxon>Bacteria</taxon>
        <taxon>Pseudomonadati</taxon>
        <taxon>Bacteroidota</taxon>
        <taxon>Cytophagia</taxon>
        <taxon>Cytophagales</taxon>
        <taxon>Hymenobacteraceae</taxon>
        <taxon>Pontibacter</taxon>
    </lineage>
</organism>
<dbReference type="AlphaFoldDB" id="A0A364RDF0"/>
<reference evidence="1 2" key="1">
    <citation type="submission" date="2018-06" db="EMBL/GenBank/DDBJ databases">
        <authorList>
            <person name="Liu Z.-W."/>
        </authorList>
    </citation>
    <scope>NUCLEOTIDE SEQUENCE [LARGE SCALE GENOMIC DNA]</scope>
    <source>
        <strain evidence="1 2">2b14</strain>
    </source>
</reference>
<comment type="caution">
    <text evidence="1">The sequence shown here is derived from an EMBL/GenBank/DDBJ whole genome shotgun (WGS) entry which is preliminary data.</text>
</comment>
<reference evidence="1 2" key="2">
    <citation type="submission" date="2018-07" db="EMBL/GenBank/DDBJ databases">
        <title>Pontibacter sp. 2b14 genomic sequence and assembly.</title>
        <authorList>
            <person name="Du Z.-J."/>
        </authorList>
    </citation>
    <scope>NUCLEOTIDE SEQUENCE [LARGE SCALE GENOMIC DNA]</scope>
    <source>
        <strain evidence="1 2">2b14</strain>
    </source>
</reference>
<sequence length="175" mass="20184">MTTDFTNIAYLKEGNKRQQQAFIELTQLSIFEDLQAYRPILTGTIPIGIDLPESDLDIICECSNHQEFTKTLTSLYSDKDKFEIRTNTWNNIVSTVATFRSGEFEVEIFGQDCPTNNQNAYRHMLVEHKVLNLKDDKFRTEIIRLKQEGLKTEPAFAKLLGLVGNPYVELLKFEI</sequence>
<dbReference type="Pfam" id="PF14091">
    <property type="entry name" value="DUF4269"/>
    <property type="match status" value="1"/>
</dbReference>
<accession>A0A364RDF0</accession>
<dbReference type="Proteomes" id="UP000251692">
    <property type="component" value="Unassembled WGS sequence"/>
</dbReference>